<organism evidence="1 2">
    <name type="scientific">Plasmodium falciparum Vietnam Oak-Knoll</name>
    <name type="common">FVO</name>
    <dbReference type="NCBI Taxonomy" id="1036723"/>
    <lineage>
        <taxon>Eukaryota</taxon>
        <taxon>Sar</taxon>
        <taxon>Alveolata</taxon>
        <taxon>Apicomplexa</taxon>
        <taxon>Aconoidasida</taxon>
        <taxon>Haemosporida</taxon>
        <taxon>Plasmodiidae</taxon>
        <taxon>Plasmodium</taxon>
        <taxon>Plasmodium (Laverania)</taxon>
    </lineage>
</organism>
<dbReference type="InterPro" id="IPR006373">
    <property type="entry name" value="VSA_Rifin"/>
</dbReference>
<proteinExistence type="predicted"/>
<sequence>MKVHYMNALLFALPLNILNHNERNHNNTTLHTAITRSLCECELYVPVNYDNDWEMKSVMDNFNKQTQQRFEEYDERMKTTRQKCKEQCDKEIQKIILKDKLEKELMDKFATLQTDIQSDAIPTCVCEKSLEDKMEKECLKCAQNLGGIVAPSTGVLAGIAEGALYVWKDAEIIAAKAAAVTEGAAKGLAEGAQVGINAVMDGLCRDFGLSTVRIKELGSVINGTNYSDVKMITEAVYAKFNVSCLPGASRSGGFTVAASDQSFCSAIKKSKNYRLTSRNYCWSNYKSGY</sequence>
<reference evidence="1 2" key="1">
    <citation type="submission" date="2013-02" db="EMBL/GenBank/DDBJ databases">
        <title>The Genome Annotation of Plasmodium falciparum Vietnam Oak-Knoll (FVO).</title>
        <authorList>
            <consortium name="The Broad Institute Genome Sequencing Platform"/>
            <consortium name="The Broad Institute Genome Sequencing Center for Infectious Disease"/>
            <person name="Neafsey D."/>
            <person name="Hoffman S."/>
            <person name="Volkman S."/>
            <person name="Rosenthal P."/>
            <person name="Walker B."/>
            <person name="Young S.K."/>
            <person name="Zeng Q."/>
            <person name="Gargeya S."/>
            <person name="Fitzgerald M."/>
            <person name="Haas B."/>
            <person name="Abouelleil A."/>
            <person name="Allen A.W."/>
            <person name="Alvarado L."/>
            <person name="Arachchi H.M."/>
            <person name="Berlin A.M."/>
            <person name="Chapman S.B."/>
            <person name="Gainer-Dewar J."/>
            <person name="Goldberg J."/>
            <person name="Griggs A."/>
            <person name="Gujja S."/>
            <person name="Hansen M."/>
            <person name="Howarth C."/>
            <person name="Imamovic A."/>
            <person name="Ireland A."/>
            <person name="Larimer J."/>
            <person name="McCowan C."/>
            <person name="Murphy C."/>
            <person name="Pearson M."/>
            <person name="Poon T.W."/>
            <person name="Priest M."/>
            <person name="Roberts A."/>
            <person name="Saif S."/>
            <person name="Shea T."/>
            <person name="Sisk P."/>
            <person name="Sykes S."/>
            <person name="Wortman J."/>
            <person name="Nusbaum C."/>
            <person name="Birren B."/>
        </authorList>
    </citation>
    <scope>NUCLEOTIDE SEQUENCE [LARGE SCALE GENOMIC DNA]</scope>
    <source>
        <strain evidence="2">Vietnam Oak-Knoll (FVO)</strain>
    </source>
</reference>
<evidence type="ECO:0000313" key="2">
    <source>
        <dbReference type="Proteomes" id="UP000030690"/>
    </source>
</evidence>
<dbReference type="Pfam" id="PF02009">
    <property type="entry name" value="RIFIN"/>
    <property type="match status" value="1"/>
</dbReference>
<gene>
    <name evidence="1" type="ORF">PFFVO_03251</name>
</gene>
<evidence type="ECO:0000313" key="1">
    <source>
        <dbReference type="EMBL" id="ETW17857.1"/>
    </source>
</evidence>
<dbReference type="AlphaFoldDB" id="A0A024V5M1"/>
<reference evidence="1 2" key="2">
    <citation type="submission" date="2013-02" db="EMBL/GenBank/DDBJ databases">
        <title>The Genome Sequence of Plasmodium falciparum Vietnam Oak-Knoll (FVO).</title>
        <authorList>
            <consortium name="The Broad Institute Genome Sequencing Platform"/>
            <consortium name="The Broad Institute Genome Sequencing Center for Infectious Disease"/>
            <person name="Neafsey D."/>
            <person name="Cheeseman I."/>
            <person name="Volkman S."/>
            <person name="Adams J."/>
            <person name="Walker B."/>
            <person name="Young S.K."/>
            <person name="Zeng Q."/>
            <person name="Gargeya S."/>
            <person name="Fitzgerald M."/>
            <person name="Haas B."/>
            <person name="Abouelleil A."/>
            <person name="Alvarado L."/>
            <person name="Arachchi H.M."/>
            <person name="Berlin A.M."/>
            <person name="Chapman S.B."/>
            <person name="Dewar J."/>
            <person name="Goldberg J."/>
            <person name="Griggs A."/>
            <person name="Gujja S."/>
            <person name="Hansen M."/>
            <person name="Howarth C."/>
            <person name="Imamovic A."/>
            <person name="Larimer J."/>
            <person name="McCowan C."/>
            <person name="Murphy C."/>
            <person name="Neiman D."/>
            <person name="Pearson M."/>
            <person name="Priest M."/>
            <person name="Roberts A."/>
            <person name="Saif S."/>
            <person name="Shea T."/>
            <person name="Sisk P."/>
            <person name="Sykes S."/>
            <person name="Wortman J."/>
            <person name="Nusbaum C."/>
            <person name="Birren B."/>
        </authorList>
    </citation>
    <scope>NUCLEOTIDE SEQUENCE [LARGE SCALE GENOMIC DNA]</scope>
    <source>
        <strain evidence="2">Vietnam Oak-Knoll (FVO)</strain>
    </source>
</reference>
<dbReference type="EMBL" id="KI925112">
    <property type="protein sequence ID" value="ETW17857.1"/>
    <property type="molecule type" value="Genomic_DNA"/>
</dbReference>
<name>A0A024V5M1_PLAFA</name>
<dbReference type="NCBIfam" id="TIGR01477">
    <property type="entry name" value="RIFIN"/>
    <property type="match status" value="1"/>
</dbReference>
<accession>A0A024V5M1</accession>
<evidence type="ECO:0008006" key="3">
    <source>
        <dbReference type="Google" id="ProtNLM"/>
    </source>
</evidence>
<dbReference type="Proteomes" id="UP000030690">
    <property type="component" value="Unassembled WGS sequence"/>
</dbReference>
<protein>
    <recommendedName>
        <fullName evidence="3">Surface antigen</fullName>
    </recommendedName>
</protein>